<keyword evidence="1" id="KW-0732">Signal</keyword>
<feature type="signal peptide" evidence="1">
    <location>
        <begin position="1"/>
        <end position="21"/>
    </location>
</feature>
<organism evidence="2 3">
    <name type="scientific">Arenimonas soli</name>
    <dbReference type="NCBI Taxonomy" id="2269504"/>
    <lineage>
        <taxon>Bacteria</taxon>
        <taxon>Pseudomonadati</taxon>
        <taxon>Pseudomonadota</taxon>
        <taxon>Gammaproteobacteria</taxon>
        <taxon>Lysobacterales</taxon>
        <taxon>Lysobacteraceae</taxon>
        <taxon>Arenimonas</taxon>
    </lineage>
</organism>
<evidence type="ECO:0000313" key="3">
    <source>
        <dbReference type="Proteomes" id="UP000623419"/>
    </source>
</evidence>
<evidence type="ECO:0000313" key="2">
    <source>
        <dbReference type="EMBL" id="GGA87150.1"/>
    </source>
</evidence>
<dbReference type="RefSeq" id="WP_188665516.1">
    <property type="nucleotide sequence ID" value="NZ_BMKC01000004.1"/>
</dbReference>
<sequence>MKACPLFLALATALATAPALADDSFRSPDVKKALAAGRAAILAERAGLARKAAPTPEEVGDADSFGRNVKWLGLLSGYIYLLPDCSVPGEPADPRCITLNPAGAPTPFAAEDVAVVTLPGRSSHSLICHWQTPIAGVAFANYGATRAPYQFRVFPTYRIESEVLDGLSDPNTGTPYNGAIEVGVGAINVSGYLEPGDFVLEQFTQTRTCIGGIVSKRSLVNGYGLTEAQARRFFREPITIRMSLQGQATLVDSANINFGTRLTGD</sequence>
<keyword evidence="3" id="KW-1185">Reference proteome</keyword>
<proteinExistence type="predicted"/>
<dbReference type="Proteomes" id="UP000623419">
    <property type="component" value="Unassembled WGS sequence"/>
</dbReference>
<feature type="chain" id="PRO_5045629153" evidence="1">
    <location>
        <begin position="22"/>
        <end position="265"/>
    </location>
</feature>
<evidence type="ECO:0000256" key="1">
    <source>
        <dbReference type="SAM" id="SignalP"/>
    </source>
</evidence>
<gene>
    <name evidence="2" type="ORF">GCM10011521_26980</name>
</gene>
<protein>
    <submittedName>
        <fullName evidence="2">Uncharacterized protein</fullName>
    </submittedName>
</protein>
<dbReference type="EMBL" id="BMKC01000004">
    <property type="protein sequence ID" value="GGA87150.1"/>
    <property type="molecule type" value="Genomic_DNA"/>
</dbReference>
<accession>A0ABQ1HSQ6</accession>
<name>A0ABQ1HSQ6_9GAMM</name>
<comment type="caution">
    <text evidence="2">The sequence shown here is derived from an EMBL/GenBank/DDBJ whole genome shotgun (WGS) entry which is preliminary data.</text>
</comment>
<reference evidence="3" key="1">
    <citation type="journal article" date="2019" name="Int. J. Syst. Evol. Microbiol.">
        <title>The Global Catalogue of Microorganisms (GCM) 10K type strain sequencing project: providing services to taxonomists for standard genome sequencing and annotation.</title>
        <authorList>
            <consortium name="The Broad Institute Genomics Platform"/>
            <consortium name="The Broad Institute Genome Sequencing Center for Infectious Disease"/>
            <person name="Wu L."/>
            <person name="Ma J."/>
        </authorList>
    </citation>
    <scope>NUCLEOTIDE SEQUENCE [LARGE SCALE GENOMIC DNA]</scope>
    <source>
        <strain evidence="3">CGMCC 1.15905</strain>
    </source>
</reference>